<dbReference type="KEGG" id="gtt:GUITHDRAFT_143064"/>
<dbReference type="EMBL" id="JH993034">
    <property type="protein sequence ID" value="EKX40125.1"/>
    <property type="molecule type" value="Genomic_DNA"/>
</dbReference>
<sequence length="401" mass="44807">MHHIPLGGPTSAERARRLAIILTSVLTFGAVCMVVAGYGAKPQKLAVRNVKFAAARATQKLQDAGNGMAIPDPDETARKAKEAMSKAGDSANKALSDVENALEDVLPVGDIFSALGWHLDLCFYLVTIYIVYYIWKCKVWHKVLPQLIYVRTAEEEQAVKDAEHANENWSSIGDWSEDPHDSTKPNDQDLLWFRTGTNEERLFYEKQRVQPSFIDTLMCGCGGNVYAVAVTSKRIIIQNDKRCLFGSTVLTTNEESYLLSTVHKASLHTDGALNLGICTLHSSEMLSGGFNWIFLGFLVDIVLEWKPAIMNFITDDRLKGWINLVPNDIIYMFSSVLVLFGAFLFLALLFFLICPQSTLEIEFVKQAGVSSYTKKFDFPVRTAYKMYDAIMQGRFGHSKSA</sequence>
<dbReference type="AlphaFoldDB" id="L1IWA4"/>
<feature type="transmembrane region" description="Helical" evidence="2">
    <location>
        <begin position="18"/>
        <end position="40"/>
    </location>
</feature>
<evidence type="ECO:0000256" key="2">
    <source>
        <dbReference type="SAM" id="Phobius"/>
    </source>
</evidence>
<feature type="transmembrane region" description="Helical" evidence="2">
    <location>
        <begin position="290"/>
        <end position="309"/>
    </location>
</feature>
<feature type="transmembrane region" description="Helical" evidence="2">
    <location>
        <begin position="329"/>
        <end position="353"/>
    </location>
</feature>
<evidence type="ECO:0000313" key="4">
    <source>
        <dbReference type="EnsemblProtists" id="EKX40125"/>
    </source>
</evidence>
<gene>
    <name evidence="3" type="ORF">GUITHDRAFT_143064</name>
</gene>
<proteinExistence type="predicted"/>
<evidence type="ECO:0000256" key="1">
    <source>
        <dbReference type="SAM" id="MobiDB-lite"/>
    </source>
</evidence>
<reference evidence="5" key="2">
    <citation type="submission" date="2012-11" db="EMBL/GenBank/DDBJ databases">
        <authorList>
            <person name="Kuo A."/>
            <person name="Curtis B.A."/>
            <person name="Tanifuji G."/>
            <person name="Burki F."/>
            <person name="Gruber A."/>
            <person name="Irimia M."/>
            <person name="Maruyama S."/>
            <person name="Arias M.C."/>
            <person name="Ball S.G."/>
            <person name="Gile G.H."/>
            <person name="Hirakawa Y."/>
            <person name="Hopkins J.F."/>
            <person name="Rensing S.A."/>
            <person name="Schmutz J."/>
            <person name="Symeonidi A."/>
            <person name="Elias M."/>
            <person name="Eveleigh R.J."/>
            <person name="Herman E.K."/>
            <person name="Klute M.J."/>
            <person name="Nakayama T."/>
            <person name="Obornik M."/>
            <person name="Reyes-Prieto A."/>
            <person name="Armbrust E.V."/>
            <person name="Aves S.J."/>
            <person name="Beiko R.G."/>
            <person name="Coutinho P."/>
            <person name="Dacks J.B."/>
            <person name="Durnford D.G."/>
            <person name="Fast N.M."/>
            <person name="Green B.R."/>
            <person name="Grisdale C."/>
            <person name="Hempe F."/>
            <person name="Henrissat B."/>
            <person name="Hoppner M.P."/>
            <person name="Ishida K.-I."/>
            <person name="Kim E."/>
            <person name="Koreny L."/>
            <person name="Kroth P.G."/>
            <person name="Liu Y."/>
            <person name="Malik S.-B."/>
            <person name="Maier U.G."/>
            <person name="McRose D."/>
            <person name="Mock T."/>
            <person name="Neilson J.A."/>
            <person name="Onodera N.T."/>
            <person name="Poole A.M."/>
            <person name="Pritham E.J."/>
            <person name="Richards T.A."/>
            <person name="Rocap G."/>
            <person name="Roy S.W."/>
            <person name="Sarai C."/>
            <person name="Schaack S."/>
            <person name="Shirato S."/>
            <person name="Slamovits C.H."/>
            <person name="Spencer D.F."/>
            <person name="Suzuki S."/>
            <person name="Worden A.Z."/>
            <person name="Zauner S."/>
            <person name="Barry K."/>
            <person name="Bell C."/>
            <person name="Bharti A.K."/>
            <person name="Crow J.A."/>
            <person name="Grimwood J."/>
            <person name="Kramer R."/>
            <person name="Lindquist E."/>
            <person name="Lucas S."/>
            <person name="Salamov A."/>
            <person name="McFadden G.I."/>
            <person name="Lane C.E."/>
            <person name="Keeling P.J."/>
            <person name="Gray M.W."/>
            <person name="Grigoriev I.V."/>
            <person name="Archibald J.M."/>
        </authorList>
    </citation>
    <scope>NUCLEOTIDE SEQUENCE</scope>
    <source>
        <strain evidence="5">CCMP2712</strain>
    </source>
</reference>
<dbReference type="Proteomes" id="UP000011087">
    <property type="component" value="Unassembled WGS sequence"/>
</dbReference>
<dbReference type="GeneID" id="17296840"/>
<dbReference type="EnsemblProtists" id="EKX40125">
    <property type="protein sequence ID" value="EKX40125"/>
    <property type="gene ID" value="GUITHDRAFT_143064"/>
</dbReference>
<feature type="compositionally biased region" description="Basic and acidic residues" evidence="1">
    <location>
        <begin position="177"/>
        <end position="187"/>
    </location>
</feature>
<keyword evidence="2" id="KW-0472">Membrane</keyword>
<evidence type="ECO:0000313" key="3">
    <source>
        <dbReference type="EMBL" id="EKX40125.1"/>
    </source>
</evidence>
<dbReference type="PaxDb" id="55529-EKX40125"/>
<keyword evidence="5" id="KW-1185">Reference proteome</keyword>
<reference evidence="3 5" key="1">
    <citation type="journal article" date="2012" name="Nature">
        <title>Algal genomes reveal evolutionary mosaicism and the fate of nucleomorphs.</title>
        <authorList>
            <consortium name="DOE Joint Genome Institute"/>
            <person name="Curtis B.A."/>
            <person name="Tanifuji G."/>
            <person name="Burki F."/>
            <person name="Gruber A."/>
            <person name="Irimia M."/>
            <person name="Maruyama S."/>
            <person name="Arias M.C."/>
            <person name="Ball S.G."/>
            <person name="Gile G.H."/>
            <person name="Hirakawa Y."/>
            <person name="Hopkins J.F."/>
            <person name="Kuo A."/>
            <person name="Rensing S.A."/>
            <person name="Schmutz J."/>
            <person name="Symeonidi A."/>
            <person name="Elias M."/>
            <person name="Eveleigh R.J."/>
            <person name="Herman E.K."/>
            <person name="Klute M.J."/>
            <person name="Nakayama T."/>
            <person name="Obornik M."/>
            <person name="Reyes-Prieto A."/>
            <person name="Armbrust E.V."/>
            <person name="Aves S.J."/>
            <person name="Beiko R.G."/>
            <person name="Coutinho P."/>
            <person name="Dacks J.B."/>
            <person name="Durnford D.G."/>
            <person name="Fast N.M."/>
            <person name="Green B.R."/>
            <person name="Grisdale C.J."/>
            <person name="Hempel F."/>
            <person name="Henrissat B."/>
            <person name="Hoppner M.P."/>
            <person name="Ishida K."/>
            <person name="Kim E."/>
            <person name="Koreny L."/>
            <person name="Kroth P.G."/>
            <person name="Liu Y."/>
            <person name="Malik S.B."/>
            <person name="Maier U.G."/>
            <person name="McRose D."/>
            <person name="Mock T."/>
            <person name="Neilson J.A."/>
            <person name="Onodera N.T."/>
            <person name="Poole A.M."/>
            <person name="Pritham E.J."/>
            <person name="Richards T.A."/>
            <person name="Rocap G."/>
            <person name="Roy S.W."/>
            <person name="Sarai C."/>
            <person name="Schaack S."/>
            <person name="Shirato S."/>
            <person name="Slamovits C.H."/>
            <person name="Spencer D.F."/>
            <person name="Suzuki S."/>
            <person name="Worden A.Z."/>
            <person name="Zauner S."/>
            <person name="Barry K."/>
            <person name="Bell C."/>
            <person name="Bharti A.K."/>
            <person name="Crow J.A."/>
            <person name="Grimwood J."/>
            <person name="Kramer R."/>
            <person name="Lindquist E."/>
            <person name="Lucas S."/>
            <person name="Salamov A."/>
            <person name="McFadden G.I."/>
            <person name="Lane C.E."/>
            <person name="Keeling P.J."/>
            <person name="Gray M.W."/>
            <person name="Grigoriev I.V."/>
            <person name="Archibald J.M."/>
        </authorList>
    </citation>
    <scope>NUCLEOTIDE SEQUENCE</scope>
    <source>
        <strain evidence="3 5">CCMP2712</strain>
    </source>
</reference>
<feature type="region of interest" description="Disordered" evidence="1">
    <location>
        <begin position="161"/>
        <end position="187"/>
    </location>
</feature>
<feature type="transmembrane region" description="Helical" evidence="2">
    <location>
        <begin position="115"/>
        <end position="135"/>
    </location>
</feature>
<organism evidence="3">
    <name type="scientific">Guillardia theta (strain CCMP2712)</name>
    <name type="common">Cryptophyte</name>
    <dbReference type="NCBI Taxonomy" id="905079"/>
    <lineage>
        <taxon>Eukaryota</taxon>
        <taxon>Cryptophyceae</taxon>
        <taxon>Pyrenomonadales</taxon>
        <taxon>Geminigeraceae</taxon>
        <taxon>Guillardia</taxon>
    </lineage>
</organism>
<dbReference type="HOGENOM" id="CLU_049112_0_0_1"/>
<name>L1IWA4_GUITC</name>
<protein>
    <submittedName>
        <fullName evidence="3 4">Uncharacterized protein</fullName>
    </submittedName>
</protein>
<keyword evidence="2" id="KW-1133">Transmembrane helix</keyword>
<evidence type="ECO:0000313" key="5">
    <source>
        <dbReference type="Proteomes" id="UP000011087"/>
    </source>
</evidence>
<dbReference type="RefSeq" id="XP_005827105.1">
    <property type="nucleotide sequence ID" value="XM_005827048.1"/>
</dbReference>
<keyword evidence="2" id="KW-0812">Transmembrane</keyword>
<accession>L1IWA4</accession>
<reference evidence="4" key="3">
    <citation type="submission" date="2016-03" db="UniProtKB">
        <authorList>
            <consortium name="EnsemblProtists"/>
        </authorList>
    </citation>
    <scope>IDENTIFICATION</scope>
</reference>